<comment type="catalytic activity">
    <reaction evidence="1">
        <text>ATP + protein L-histidine = ADP + protein N-phospho-L-histidine.</text>
        <dbReference type="EC" id="2.7.13.3"/>
    </reaction>
</comment>
<dbReference type="Pfam" id="PF07695">
    <property type="entry name" value="7TMR-DISM_7TM"/>
    <property type="match status" value="1"/>
</dbReference>
<keyword evidence="3" id="KW-0597">Phosphoprotein</keyword>
<evidence type="ECO:0000256" key="1">
    <source>
        <dbReference type="ARBA" id="ARBA00000085"/>
    </source>
</evidence>
<dbReference type="Pfam" id="PF07696">
    <property type="entry name" value="7TMR-DISMED2"/>
    <property type="match status" value="1"/>
</dbReference>
<dbReference type="Gene3D" id="2.60.40.2380">
    <property type="match status" value="1"/>
</dbReference>
<dbReference type="SMART" id="SM00387">
    <property type="entry name" value="HATPase_c"/>
    <property type="match status" value="1"/>
</dbReference>
<keyword evidence="4" id="KW-0472">Membrane</keyword>
<keyword evidence="7" id="KW-1185">Reference proteome</keyword>
<keyword evidence="4" id="KW-1133">Transmembrane helix</keyword>
<proteinExistence type="predicted"/>
<dbReference type="InterPro" id="IPR011622">
    <property type="entry name" value="7TMR_DISM_rcpt_extracell_dom2"/>
</dbReference>
<keyword evidence="6" id="KW-0418">Kinase</keyword>
<dbReference type="PANTHER" id="PTHR45569">
    <property type="entry name" value="SENSOR PROTEIN KDPD"/>
    <property type="match status" value="1"/>
</dbReference>
<dbReference type="CDD" id="cd00082">
    <property type="entry name" value="HisKA"/>
    <property type="match status" value="1"/>
</dbReference>
<dbReference type="SMART" id="SM00388">
    <property type="entry name" value="HisKA"/>
    <property type="match status" value="1"/>
</dbReference>
<dbReference type="Gene3D" id="3.30.565.10">
    <property type="entry name" value="Histidine kinase-like ATPase, C-terminal domain"/>
    <property type="match status" value="1"/>
</dbReference>
<dbReference type="InterPro" id="IPR036097">
    <property type="entry name" value="HisK_dim/P_sf"/>
</dbReference>
<keyword evidence="6" id="KW-0808">Transferase</keyword>
<feature type="transmembrane region" description="Helical" evidence="4">
    <location>
        <begin position="195"/>
        <end position="215"/>
    </location>
</feature>
<evidence type="ECO:0000313" key="6">
    <source>
        <dbReference type="EMBL" id="MDP8567578.1"/>
    </source>
</evidence>
<dbReference type="InterPro" id="IPR052023">
    <property type="entry name" value="Histidine_kinase_KdpD"/>
</dbReference>
<feature type="transmembrane region" description="Helical" evidence="4">
    <location>
        <begin position="343"/>
        <end position="363"/>
    </location>
</feature>
<reference evidence="7" key="1">
    <citation type="journal article" date="2019" name="Int. J. Syst. Evol. Microbiol.">
        <title>The Global Catalogue of Microorganisms (GCM) 10K type strain sequencing project: providing services to taxonomists for standard genome sequencing and annotation.</title>
        <authorList>
            <consortium name="The Broad Institute Genomics Platform"/>
            <consortium name="The Broad Institute Genome Sequencing Center for Infectious Disease"/>
            <person name="Wu L."/>
            <person name="Ma J."/>
        </authorList>
    </citation>
    <scope>NUCLEOTIDE SEQUENCE [LARGE SCALE GENOMIC DNA]</scope>
    <source>
        <strain evidence="7">VKM B-3159</strain>
    </source>
</reference>
<dbReference type="PRINTS" id="PR00344">
    <property type="entry name" value="BCTRLSENSOR"/>
</dbReference>
<dbReference type="PROSITE" id="PS51257">
    <property type="entry name" value="PROKAR_LIPOPROTEIN"/>
    <property type="match status" value="1"/>
</dbReference>
<name>A0ABT9JSQ0_9PROT</name>
<dbReference type="Pfam" id="PF00512">
    <property type="entry name" value="HisKA"/>
    <property type="match status" value="1"/>
</dbReference>
<dbReference type="PROSITE" id="PS50109">
    <property type="entry name" value="HIS_KIN"/>
    <property type="match status" value="1"/>
</dbReference>
<evidence type="ECO:0000313" key="7">
    <source>
        <dbReference type="Proteomes" id="UP001225906"/>
    </source>
</evidence>
<dbReference type="InterPro" id="IPR036890">
    <property type="entry name" value="HATPase_C_sf"/>
</dbReference>
<sequence length="640" mass="72477">MCWRKHSDNIPDWRSLLSGLILWLACLCPLVSASATLHLPAEPKFTDYSNHIEYWCPSARLSSLSDAQAAHFQPVTHQFHSPSAASSICWFKLAVQSDANTAITWIFSNHWTPIDFLDVWVLSDTHAQHFTLGDHRPYQDRIIKSRLPAFPVSLAPHQNATIYIRAESRSLIAILGSLSPAEVFEAQDKADDVTFGLYFGVFGMMALIALLMGLWIKDPAMLAYSGYVASFLLVTFAVLGYASVFFWTTRLASSDIMIGVFSLMLLFSITSMWIHLLQLKIRFKKLYWLFAGTRTATIIALPMVLSPFYTELQTALRVISFPFNIIPPFILAILWYQHKKTEHLIYLLSFTGLLLSSFTYISMTENILPLTLNKAYLYIVMLLINIFIMSIGMAFRVRQIQLDKVAADSKAELALQRTQEERRFVAMLSHEFRNPLATIDRSAQMLILTNPDITPASTTRFNNIRASVSRLSSLVDNFLISERLQEERLTLHASLHSTTDLIEDIRSHFTDEDWQRIQVESIRQSFHFDLNLISMAVGNLLHNALRYALPDTMLQLNTTVQHNALHILVADEGPGISEEEMQMLGTPYYRAPNAFGKKGTGLGYYFCRRIVELHGGELTASKNNAGGLNVLIVLKRELAQ</sequence>
<feature type="transmembrane region" description="Helical" evidence="4">
    <location>
        <begin position="315"/>
        <end position="336"/>
    </location>
</feature>
<feature type="domain" description="Histidine kinase" evidence="5">
    <location>
        <begin position="427"/>
        <end position="638"/>
    </location>
</feature>
<organism evidence="6 7">
    <name type="scientific">Methylophilus aquaticus</name>
    <dbReference type="NCBI Taxonomy" id="1971610"/>
    <lineage>
        <taxon>Bacteria</taxon>
        <taxon>Pseudomonadati</taxon>
        <taxon>Pseudomonadota</taxon>
        <taxon>Betaproteobacteria</taxon>
        <taxon>Nitrosomonadales</taxon>
        <taxon>Methylophilaceae</taxon>
        <taxon>Methylophilus</taxon>
    </lineage>
</organism>
<feature type="transmembrane region" description="Helical" evidence="4">
    <location>
        <begin position="375"/>
        <end position="395"/>
    </location>
</feature>
<dbReference type="SUPFAM" id="SSF55874">
    <property type="entry name" value="ATPase domain of HSP90 chaperone/DNA topoisomerase II/histidine kinase"/>
    <property type="match status" value="1"/>
</dbReference>
<evidence type="ECO:0000256" key="4">
    <source>
        <dbReference type="SAM" id="Phobius"/>
    </source>
</evidence>
<dbReference type="Gene3D" id="1.10.287.130">
    <property type="match status" value="1"/>
</dbReference>
<evidence type="ECO:0000256" key="2">
    <source>
        <dbReference type="ARBA" id="ARBA00012438"/>
    </source>
</evidence>
<dbReference type="CDD" id="cd00075">
    <property type="entry name" value="HATPase"/>
    <property type="match status" value="1"/>
</dbReference>
<dbReference type="GO" id="GO:0016301">
    <property type="term" value="F:kinase activity"/>
    <property type="evidence" value="ECO:0007669"/>
    <property type="project" value="UniProtKB-KW"/>
</dbReference>
<evidence type="ECO:0000259" key="5">
    <source>
        <dbReference type="PROSITE" id="PS50109"/>
    </source>
</evidence>
<dbReference type="InterPro" id="IPR003661">
    <property type="entry name" value="HisK_dim/P_dom"/>
</dbReference>
<dbReference type="PANTHER" id="PTHR45569:SF1">
    <property type="entry name" value="SENSOR PROTEIN KDPD"/>
    <property type="match status" value="1"/>
</dbReference>
<dbReference type="EC" id="2.7.13.3" evidence="2"/>
<dbReference type="EMBL" id="JAVCAP010000014">
    <property type="protein sequence ID" value="MDP8567578.1"/>
    <property type="molecule type" value="Genomic_DNA"/>
</dbReference>
<dbReference type="InterPro" id="IPR003594">
    <property type="entry name" value="HATPase_dom"/>
</dbReference>
<dbReference type="RefSeq" id="WP_306389302.1">
    <property type="nucleotide sequence ID" value="NZ_JAVCAP010000014.1"/>
</dbReference>
<gene>
    <name evidence="6" type="ORF">Q9291_06925</name>
</gene>
<dbReference type="Pfam" id="PF02518">
    <property type="entry name" value="HATPase_c"/>
    <property type="match status" value="1"/>
</dbReference>
<protein>
    <recommendedName>
        <fullName evidence="2">histidine kinase</fullName>
        <ecNumber evidence="2">2.7.13.3</ecNumber>
    </recommendedName>
</protein>
<dbReference type="InterPro" id="IPR005467">
    <property type="entry name" value="His_kinase_dom"/>
</dbReference>
<feature type="transmembrane region" description="Helical" evidence="4">
    <location>
        <begin position="256"/>
        <end position="274"/>
    </location>
</feature>
<dbReference type="InterPro" id="IPR011623">
    <property type="entry name" value="7TMR_DISM_rcpt_extracell_dom1"/>
</dbReference>
<comment type="caution">
    <text evidence="6">The sequence shown here is derived from an EMBL/GenBank/DDBJ whole genome shotgun (WGS) entry which is preliminary data.</text>
</comment>
<feature type="transmembrane region" description="Helical" evidence="4">
    <location>
        <begin position="286"/>
        <end position="309"/>
    </location>
</feature>
<feature type="transmembrane region" description="Helical" evidence="4">
    <location>
        <begin position="222"/>
        <end position="244"/>
    </location>
</feature>
<keyword evidence="4" id="KW-0812">Transmembrane</keyword>
<dbReference type="InterPro" id="IPR004358">
    <property type="entry name" value="Sig_transdc_His_kin-like_C"/>
</dbReference>
<dbReference type="Proteomes" id="UP001225906">
    <property type="component" value="Unassembled WGS sequence"/>
</dbReference>
<dbReference type="SUPFAM" id="SSF47384">
    <property type="entry name" value="Homodimeric domain of signal transducing histidine kinase"/>
    <property type="match status" value="1"/>
</dbReference>
<evidence type="ECO:0000256" key="3">
    <source>
        <dbReference type="ARBA" id="ARBA00022553"/>
    </source>
</evidence>
<accession>A0ABT9JSQ0</accession>